<dbReference type="SUPFAM" id="SSF52047">
    <property type="entry name" value="RNI-like"/>
    <property type="match status" value="1"/>
</dbReference>
<reference evidence="1" key="1">
    <citation type="submission" date="2020-11" db="EMBL/GenBank/DDBJ databases">
        <authorList>
            <consortium name="DOE Joint Genome Institute"/>
            <person name="Ahrendt S."/>
            <person name="Riley R."/>
            <person name="Andreopoulos W."/>
            <person name="Labutti K."/>
            <person name="Pangilinan J."/>
            <person name="Ruiz-Duenas F.J."/>
            <person name="Barrasa J.M."/>
            <person name="Sanchez-Garcia M."/>
            <person name="Camarero S."/>
            <person name="Miyauchi S."/>
            <person name="Serrano A."/>
            <person name="Linde D."/>
            <person name="Babiker R."/>
            <person name="Drula E."/>
            <person name="Ayuso-Fernandez I."/>
            <person name="Pacheco R."/>
            <person name="Padilla G."/>
            <person name="Ferreira P."/>
            <person name="Barriuso J."/>
            <person name="Kellner H."/>
            <person name="Castanera R."/>
            <person name="Alfaro M."/>
            <person name="Ramirez L."/>
            <person name="Pisabarro A.G."/>
            <person name="Kuo A."/>
            <person name="Tritt A."/>
            <person name="Lipzen A."/>
            <person name="He G."/>
            <person name="Yan M."/>
            <person name="Ng V."/>
            <person name="Cullen D."/>
            <person name="Martin F."/>
            <person name="Rosso M.-N."/>
            <person name="Henrissat B."/>
            <person name="Hibbett D."/>
            <person name="Martinez A.T."/>
            <person name="Grigoriev I.V."/>
        </authorList>
    </citation>
    <scope>NUCLEOTIDE SEQUENCE</scope>
    <source>
        <strain evidence="1">CBS 247.69</strain>
    </source>
</reference>
<dbReference type="Proteomes" id="UP000807353">
    <property type="component" value="Unassembled WGS sequence"/>
</dbReference>
<dbReference type="AlphaFoldDB" id="A0A9P5XW04"/>
<gene>
    <name evidence="1" type="ORF">BDZ94DRAFT_1325960</name>
</gene>
<organism evidence="1 2">
    <name type="scientific">Collybia nuda</name>
    <dbReference type="NCBI Taxonomy" id="64659"/>
    <lineage>
        <taxon>Eukaryota</taxon>
        <taxon>Fungi</taxon>
        <taxon>Dikarya</taxon>
        <taxon>Basidiomycota</taxon>
        <taxon>Agaricomycotina</taxon>
        <taxon>Agaricomycetes</taxon>
        <taxon>Agaricomycetidae</taxon>
        <taxon>Agaricales</taxon>
        <taxon>Tricholomatineae</taxon>
        <taxon>Clitocybaceae</taxon>
        <taxon>Collybia</taxon>
    </lineage>
</organism>
<accession>A0A9P5XW04</accession>
<comment type="caution">
    <text evidence="1">The sequence shown here is derived from an EMBL/GenBank/DDBJ whole genome shotgun (WGS) entry which is preliminary data.</text>
</comment>
<proteinExistence type="predicted"/>
<sequence length="470" mass="53365">MYLPFDIWQHIAQFIPHEILWTLYSVNSAFFDLAMEERYRDVSFGPEDGDIMPNFVKLQDPVVASRVRSIYFRPTVFLADGRSLANWVKRALVRTDSNGGGPLIGSERKTLKQMSAAFDAIVDLRAFHLHCWPSDDSDTIHLSVPFIHAAFTCVGRSLRELVLDASLEALGCALNPSLIFTGLETLVIRFCKSYRLPPAVKVLRDTVIPFVNNHHSTLRTFDLAEPNFKVTVDFDVTALFFGMTHFLRLRKLLVGIPLNGPETIAFRRFLDLHKTQISHLEILNEHALSFYDGGPLFGLRHLVLAKPSFTPKYEKLISFLQMSGGYLTCLVLSDYQIGYNAALDVFPALSQCEMLQELFIRADLPDSYFLNLLAESLPNLYTVHLAVHRDDTSIRSLFGYDTDWRYPPVSKLRRLRIVVPNEISKKVVVQCQYNFRVTFPGIHCTLVAPEPVVIPDDQGTGRVRVELNTV</sequence>
<evidence type="ECO:0008006" key="3">
    <source>
        <dbReference type="Google" id="ProtNLM"/>
    </source>
</evidence>
<protein>
    <recommendedName>
        <fullName evidence="3">F-box domain-containing protein</fullName>
    </recommendedName>
</protein>
<evidence type="ECO:0000313" key="2">
    <source>
        <dbReference type="Proteomes" id="UP000807353"/>
    </source>
</evidence>
<dbReference type="InterPro" id="IPR032675">
    <property type="entry name" value="LRR_dom_sf"/>
</dbReference>
<dbReference type="EMBL" id="MU150357">
    <property type="protein sequence ID" value="KAF9457813.1"/>
    <property type="molecule type" value="Genomic_DNA"/>
</dbReference>
<evidence type="ECO:0000313" key="1">
    <source>
        <dbReference type="EMBL" id="KAF9457813.1"/>
    </source>
</evidence>
<name>A0A9P5XW04_9AGAR</name>
<dbReference type="Gene3D" id="3.80.10.10">
    <property type="entry name" value="Ribonuclease Inhibitor"/>
    <property type="match status" value="1"/>
</dbReference>
<dbReference type="OrthoDB" id="2404831at2759"/>
<keyword evidence="2" id="KW-1185">Reference proteome</keyword>